<evidence type="ECO:0000313" key="2">
    <source>
        <dbReference type="Proteomes" id="UP000814385"/>
    </source>
</evidence>
<proteinExistence type="predicted"/>
<accession>A0ABS9P7R2</accession>
<evidence type="ECO:0000313" key="1">
    <source>
        <dbReference type="EMBL" id="MCG6657827.1"/>
    </source>
</evidence>
<gene>
    <name evidence="1" type="ORF">HOP52_08675</name>
</gene>
<reference evidence="1 2" key="1">
    <citation type="submission" date="2020-05" db="EMBL/GenBank/DDBJ databases">
        <title>Comparative genomic analysis of denitrifying bacteria from Halomonas genus.</title>
        <authorList>
            <person name="Wang L."/>
            <person name="Shao Z."/>
        </authorList>
    </citation>
    <scope>NUCLEOTIDE SEQUENCE [LARGE SCALE GENOMIC DNA]</scope>
    <source>
        <strain evidence="1 2">A4</strain>
    </source>
</reference>
<organism evidence="1 2">
    <name type="scientific">Billgrantia campisalis</name>
    <dbReference type="NCBI Taxonomy" id="74661"/>
    <lineage>
        <taxon>Bacteria</taxon>
        <taxon>Pseudomonadati</taxon>
        <taxon>Pseudomonadota</taxon>
        <taxon>Gammaproteobacteria</taxon>
        <taxon>Oceanospirillales</taxon>
        <taxon>Halomonadaceae</taxon>
        <taxon>Billgrantia</taxon>
    </lineage>
</organism>
<dbReference type="RefSeq" id="WP_238976978.1">
    <property type="nucleotide sequence ID" value="NZ_JABFUC010000006.1"/>
</dbReference>
<comment type="caution">
    <text evidence="1">The sequence shown here is derived from an EMBL/GenBank/DDBJ whole genome shotgun (WGS) entry which is preliminary data.</text>
</comment>
<dbReference type="Proteomes" id="UP000814385">
    <property type="component" value="Unassembled WGS sequence"/>
</dbReference>
<name>A0ABS9P7R2_9GAMM</name>
<protein>
    <submittedName>
        <fullName evidence="1">Uncharacterized protein</fullName>
    </submittedName>
</protein>
<keyword evidence="2" id="KW-1185">Reference proteome</keyword>
<sequence>MFRTLAMLRSLQSAHDSLQDTRETIQRACDYRWLRRAFPGGVLTARSRRLHDGTPAVTITLPFVATAERMRGGNWPSAAAEREGCRVDGAHACRAAGAPTYRTLESLSQGLAHGAVGVLPDAARFDYLLRQRALTLTWRRVASLSIEQARALLETLGDDAEAAKRDGLLLLEVSVPCADDGVQASGEWLDGRLDQYRRLLPSAKRS</sequence>
<dbReference type="EMBL" id="JABFUC010000006">
    <property type="protein sequence ID" value="MCG6657827.1"/>
    <property type="molecule type" value="Genomic_DNA"/>
</dbReference>